<dbReference type="EMBL" id="CP036291">
    <property type="protein sequence ID" value="QDU91105.1"/>
    <property type="molecule type" value="Genomic_DNA"/>
</dbReference>
<evidence type="ECO:0000256" key="7">
    <source>
        <dbReference type="SAM" id="Phobius"/>
    </source>
</evidence>
<dbReference type="InterPro" id="IPR042094">
    <property type="entry name" value="T2SS_GspF_sf"/>
</dbReference>
<feature type="domain" description="Type II secretion system protein GspF" evidence="8">
    <location>
        <begin position="287"/>
        <end position="412"/>
    </location>
</feature>
<feature type="transmembrane region" description="Helical" evidence="7">
    <location>
        <begin position="389"/>
        <end position="411"/>
    </location>
</feature>
<accession>A0A518DI08</accession>
<keyword evidence="4 7" id="KW-0812">Transmembrane</keyword>
<dbReference type="Gene3D" id="1.20.81.30">
    <property type="entry name" value="Type II secretion system (T2SS), domain F"/>
    <property type="match status" value="1"/>
</dbReference>
<comment type="subcellular location">
    <subcellularLocation>
        <location evidence="1">Cell membrane</location>
        <topology evidence="1">Multi-pass membrane protein</topology>
    </subcellularLocation>
</comment>
<dbReference type="Pfam" id="PF00482">
    <property type="entry name" value="T2SSF"/>
    <property type="match status" value="1"/>
</dbReference>
<evidence type="ECO:0000256" key="5">
    <source>
        <dbReference type="ARBA" id="ARBA00022989"/>
    </source>
</evidence>
<evidence type="ECO:0000256" key="1">
    <source>
        <dbReference type="ARBA" id="ARBA00004651"/>
    </source>
</evidence>
<feature type="transmembrane region" description="Helical" evidence="7">
    <location>
        <begin position="238"/>
        <end position="266"/>
    </location>
</feature>
<sequence length="421" mass="44734">MLELAALPLTMFAIGLSTRASLRLMYGARGPAPGDDLYRLASSAGSTLATIGVLAGTAMLLFGAAPALVILAVNATELVVARRELARASAWGVVIQAVRRGTPLERAASAQADRFGGIVGRAFRRFAGDLRAGADPADAIARRRRAFPRVAQGYAALAKQGGPLAVVADESVHDTSLASGTRHVAALMHAAALGLIMLGVLTFVLLKIVPEFSKIFDEFEIELPQITRSLVGLGDFVIATPIGTVIGAAMLLAVPVILIICLCYALDLHVLSPLSDRWFYAQRRGQALRLLAVAVEHRLPLDVALQRLSSDPPCLASAVVRRRLARAAALVRSGDPWTSALFHAGLISDSEAPLLDATQRAGNLPWGLRMIAQRRETASSFRSDLIQQIGLPLVIIAIGMFMAFYACALFVPLVKLIEGLT</sequence>
<evidence type="ECO:0000256" key="6">
    <source>
        <dbReference type="ARBA" id="ARBA00023136"/>
    </source>
</evidence>
<evidence type="ECO:0000313" key="10">
    <source>
        <dbReference type="Proteomes" id="UP000317429"/>
    </source>
</evidence>
<gene>
    <name evidence="9" type="primary">gspF_2</name>
    <name evidence="9" type="ORF">Pla175_45230</name>
</gene>
<feature type="transmembrane region" description="Helical" evidence="7">
    <location>
        <begin position="43"/>
        <end position="73"/>
    </location>
</feature>
<proteinExistence type="inferred from homology"/>
<dbReference type="InterPro" id="IPR018076">
    <property type="entry name" value="T2SS_GspF_dom"/>
</dbReference>
<dbReference type="Proteomes" id="UP000317429">
    <property type="component" value="Chromosome"/>
</dbReference>
<evidence type="ECO:0000259" key="8">
    <source>
        <dbReference type="Pfam" id="PF00482"/>
    </source>
</evidence>
<dbReference type="KEGG" id="pnd:Pla175_45230"/>
<dbReference type="InterPro" id="IPR003004">
    <property type="entry name" value="GspF/PilC"/>
</dbReference>
<protein>
    <submittedName>
        <fullName evidence="9">Type II secretion system protein F</fullName>
    </submittedName>
</protein>
<feature type="transmembrane region" description="Helical" evidence="7">
    <location>
        <begin position="184"/>
        <end position="206"/>
    </location>
</feature>
<dbReference type="GO" id="GO:0005886">
    <property type="term" value="C:plasma membrane"/>
    <property type="evidence" value="ECO:0007669"/>
    <property type="project" value="UniProtKB-SubCell"/>
</dbReference>
<dbReference type="PANTHER" id="PTHR30012">
    <property type="entry name" value="GENERAL SECRETION PATHWAY PROTEIN"/>
    <property type="match status" value="1"/>
</dbReference>
<keyword evidence="6 7" id="KW-0472">Membrane</keyword>
<name>A0A518DI08_9BACT</name>
<organism evidence="9 10">
    <name type="scientific">Pirellulimonas nuda</name>
    <dbReference type="NCBI Taxonomy" id="2528009"/>
    <lineage>
        <taxon>Bacteria</taxon>
        <taxon>Pseudomonadati</taxon>
        <taxon>Planctomycetota</taxon>
        <taxon>Planctomycetia</taxon>
        <taxon>Pirellulales</taxon>
        <taxon>Lacipirellulaceae</taxon>
        <taxon>Pirellulimonas</taxon>
    </lineage>
</organism>
<keyword evidence="3" id="KW-1003">Cell membrane</keyword>
<keyword evidence="5 7" id="KW-1133">Transmembrane helix</keyword>
<comment type="similarity">
    <text evidence="2">Belongs to the GSP F family.</text>
</comment>
<evidence type="ECO:0000313" key="9">
    <source>
        <dbReference type="EMBL" id="QDU91105.1"/>
    </source>
</evidence>
<dbReference type="PRINTS" id="PR00812">
    <property type="entry name" value="BCTERIALGSPF"/>
</dbReference>
<evidence type="ECO:0000256" key="4">
    <source>
        <dbReference type="ARBA" id="ARBA00022692"/>
    </source>
</evidence>
<dbReference type="AlphaFoldDB" id="A0A518DI08"/>
<evidence type="ECO:0000256" key="3">
    <source>
        <dbReference type="ARBA" id="ARBA00022475"/>
    </source>
</evidence>
<reference evidence="9 10" key="1">
    <citation type="submission" date="2019-02" db="EMBL/GenBank/DDBJ databases">
        <title>Deep-cultivation of Planctomycetes and their phenomic and genomic characterization uncovers novel biology.</title>
        <authorList>
            <person name="Wiegand S."/>
            <person name="Jogler M."/>
            <person name="Boedeker C."/>
            <person name="Pinto D."/>
            <person name="Vollmers J."/>
            <person name="Rivas-Marin E."/>
            <person name="Kohn T."/>
            <person name="Peeters S.H."/>
            <person name="Heuer A."/>
            <person name="Rast P."/>
            <person name="Oberbeckmann S."/>
            <person name="Bunk B."/>
            <person name="Jeske O."/>
            <person name="Meyerdierks A."/>
            <person name="Storesund J.E."/>
            <person name="Kallscheuer N."/>
            <person name="Luecker S."/>
            <person name="Lage O.M."/>
            <person name="Pohl T."/>
            <person name="Merkel B.J."/>
            <person name="Hornburger P."/>
            <person name="Mueller R.-W."/>
            <person name="Bruemmer F."/>
            <person name="Labrenz M."/>
            <person name="Spormann A.M."/>
            <person name="Op den Camp H."/>
            <person name="Overmann J."/>
            <person name="Amann R."/>
            <person name="Jetten M.S.M."/>
            <person name="Mascher T."/>
            <person name="Medema M.H."/>
            <person name="Devos D.P."/>
            <person name="Kaster A.-K."/>
            <person name="Ovreas L."/>
            <person name="Rohde M."/>
            <person name="Galperin M.Y."/>
            <person name="Jogler C."/>
        </authorList>
    </citation>
    <scope>NUCLEOTIDE SEQUENCE [LARGE SCALE GENOMIC DNA]</scope>
    <source>
        <strain evidence="9 10">Pla175</strain>
    </source>
</reference>
<dbReference type="OrthoDB" id="242349at2"/>
<dbReference type="RefSeq" id="WP_145290898.1">
    <property type="nucleotide sequence ID" value="NZ_CP036291.1"/>
</dbReference>
<keyword evidence="10" id="KW-1185">Reference proteome</keyword>
<dbReference type="PANTHER" id="PTHR30012:SF0">
    <property type="entry name" value="TYPE II SECRETION SYSTEM PROTEIN F-RELATED"/>
    <property type="match status" value="1"/>
</dbReference>
<evidence type="ECO:0000256" key="2">
    <source>
        <dbReference type="ARBA" id="ARBA00005745"/>
    </source>
</evidence>